<dbReference type="Proteomes" id="UP000261580">
    <property type="component" value="Unassembled WGS sequence"/>
</dbReference>
<comment type="pathway">
    <text evidence="2">Protein modification; protein sumoylation.</text>
</comment>
<dbReference type="GeneTree" id="ENSGT00940000165405"/>
<dbReference type="Bgee" id="ENSNBRG00000019696">
    <property type="expression patterns" value="Expressed in testis and 9 other cell types or tissues"/>
</dbReference>
<evidence type="ECO:0000313" key="11">
    <source>
        <dbReference type="Ensembl" id="ENSNBRP00000025762.1"/>
    </source>
</evidence>
<dbReference type="InterPro" id="IPR045886">
    <property type="entry name" value="ThiF/MoeB/HesA"/>
</dbReference>
<sequence>MSSSPLSKKRRLSGTETKTGSHCSSSNSVRTDLSHTPANGMAKNGNDAEIDEGLYSRQYVLGHEAMKRMQNSNVLISGMRGLGVEIAKNVILGGVRSVTIHDEGVAEWRDLSSQFYLREEDLGKNRAEVSQARLAELNSYVPVTGYTGPLTEDYLTKFQAVVLTNSTLDEQQTLGEFCHSKGIKLIVADTRGLF</sequence>
<feature type="region of interest" description="Disordered" evidence="9">
    <location>
        <begin position="1"/>
        <end position="47"/>
    </location>
</feature>
<reference evidence="11" key="1">
    <citation type="submission" date="2025-08" db="UniProtKB">
        <authorList>
            <consortium name="Ensembl"/>
        </authorList>
    </citation>
    <scope>IDENTIFICATION</scope>
</reference>
<dbReference type="InterPro" id="IPR035985">
    <property type="entry name" value="Ubiquitin-activating_enz"/>
</dbReference>
<evidence type="ECO:0000256" key="4">
    <source>
        <dbReference type="ARBA" id="ARBA00022786"/>
    </source>
</evidence>
<evidence type="ECO:0000256" key="9">
    <source>
        <dbReference type="SAM" id="MobiDB-lite"/>
    </source>
</evidence>
<dbReference type="Pfam" id="PF00899">
    <property type="entry name" value="ThiF"/>
    <property type="match status" value="1"/>
</dbReference>
<dbReference type="GO" id="GO:0019948">
    <property type="term" value="F:SUMO activating enzyme activity"/>
    <property type="evidence" value="ECO:0007669"/>
    <property type="project" value="TreeGrafter"/>
</dbReference>
<dbReference type="GO" id="GO:0016925">
    <property type="term" value="P:protein sumoylation"/>
    <property type="evidence" value="ECO:0007669"/>
    <property type="project" value="TreeGrafter"/>
</dbReference>
<evidence type="ECO:0000313" key="12">
    <source>
        <dbReference type="Proteomes" id="UP000261580"/>
    </source>
</evidence>
<organism evidence="11 12">
    <name type="scientific">Neolamprologus brichardi</name>
    <name type="common">Fairy cichlid</name>
    <name type="synonym">Lamprologus brichardi</name>
    <dbReference type="NCBI Taxonomy" id="32507"/>
    <lineage>
        <taxon>Eukaryota</taxon>
        <taxon>Metazoa</taxon>
        <taxon>Chordata</taxon>
        <taxon>Craniata</taxon>
        <taxon>Vertebrata</taxon>
        <taxon>Euteleostomi</taxon>
        <taxon>Actinopterygii</taxon>
        <taxon>Neopterygii</taxon>
        <taxon>Teleostei</taxon>
        <taxon>Neoteleostei</taxon>
        <taxon>Acanthomorphata</taxon>
        <taxon>Ovalentaria</taxon>
        <taxon>Cichlomorphae</taxon>
        <taxon>Cichliformes</taxon>
        <taxon>Cichlidae</taxon>
        <taxon>African cichlids</taxon>
        <taxon>Pseudocrenilabrinae</taxon>
        <taxon>Lamprologini</taxon>
        <taxon>Neolamprologus</taxon>
    </lineage>
</organism>
<comment type="similarity">
    <text evidence="3">Belongs to the ubiquitin-activating E1 family.</text>
</comment>
<dbReference type="GO" id="GO:0005737">
    <property type="term" value="C:cytoplasm"/>
    <property type="evidence" value="ECO:0007669"/>
    <property type="project" value="TreeGrafter"/>
</dbReference>
<dbReference type="STRING" id="32507.ENSNBRP00000025762"/>
<comment type="subcellular location">
    <subcellularLocation>
        <location evidence="1">Nucleus</location>
    </subcellularLocation>
</comment>
<evidence type="ECO:0000256" key="5">
    <source>
        <dbReference type="ARBA" id="ARBA00023242"/>
    </source>
</evidence>
<evidence type="ECO:0000256" key="1">
    <source>
        <dbReference type="ARBA" id="ARBA00004123"/>
    </source>
</evidence>
<dbReference type="AlphaFoldDB" id="A0A3Q4I652"/>
<dbReference type="PANTHER" id="PTHR10953">
    <property type="entry name" value="UBIQUITIN-ACTIVATING ENZYME E1"/>
    <property type="match status" value="1"/>
</dbReference>
<dbReference type="GO" id="GO:0031510">
    <property type="term" value="C:SUMO activating enzyme complex"/>
    <property type="evidence" value="ECO:0007669"/>
    <property type="project" value="TreeGrafter"/>
</dbReference>
<feature type="compositionally biased region" description="Polar residues" evidence="9">
    <location>
        <begin position="14"/>
        <end position="37"/>
    </location>
</feature>
<comment type="subunit">
    <text evidence="6">Heterodimer of SAE1 and UBA2/SAE2. The heterodimer corresponds to the two domains that are encoded on a single polypeptide chain in ubiquitin-activating enzyme E1. Interacts with UBE2I.</text>
</comment>
<dbReference type="OMA" id="FMIERTA"/>
<dbReference type="Gene3D" id="3.40.50.720">
    <property type="entry name" value="NAD(P)-binding Rossmann-like Domain"/>
    <property type="match status" value="1"/>
</dbReference>
<dbReference type="PANTHER" id="PTHR10953:SF162">
    <property type="entry name" value="SUMO-ACTIVATING ENZYME SUBUNIT 1"/>
    <property type="match status" value="1"/>
</dbReference>
<dbReference type="InterPro" id="IPR000594">
    <property type="entry name" value="ThiF_NAD_FAD-bd"/>
</dbReference>
<name>A0A3Q4I652_NEOBR</name>
<protein>
    <recommendedName>
        <fullName evidence="7">SUMO-activating enzyme subunit 1</fullName>
    </recommendedName>
    <alternativeName>
        <fullName evidence="8">Ubiquitin-like 1-activating enzyme E1A</fullName>
    </alternativeName>
</protein>
<keyword evidence="12" id="KW-1185">Reference proteome</keyword>
<evidence type="ECO:0000256" key="8">
    <source>
        <dbReference type="ARBA" id="ARBA00044354"/>
    </source>
</evidence>
<evidence type="ECO:0000259" key="10">
    <source>
        <dbReference type="Pfam" id="PF00899"/>
    </source>
</evidence>
<dbReference type="Ensembl" id="ENSNBRT00000026439.1">
    <property type="protein sequence ID" value="ENSNBRP00000025762.1"/>
    <property type="gene ID" value="ENSNBRG00000019696.1"/>
</dbReference>
<evidence type="ECO:0000256" key="2">
    <source>
        <dbReference type="ARBA" id="ARBA00004718"/>
    </source>
</evidence>
<keyword evidence="5" id="KW-0539">Nucleus</keyword>
<dbReference type="SUPFAM" id="SSF69572">
    <property type="entry name" value="Activating enzymes of the ubiquitin-like proteins"/>
    <property type="match status" value="1"/>
</dbReference>
<dbReference type="InterPro" id="IPR000011">
    <property type="entry name" value="UBQ/SUMO-activ_enz_E1-like"/>
</dbReference>
<accession>A0A3Q4I652</accession>
<reference evidence="11" key="2">
    <citation type="submission" date="2025-09" db="UniProtKB">
        <authorList>
            <consortium name="Ensembl"/>
        </authorList>
    </citation>
    <scope>IDENTIFICATION</scope>
</reference>
<dbReference type="PRINTS" id="PR01849">
    <property type="entry name" value="UBIQUITINACT"/>
</dbReference>
<evidence type="ECO:0000256" key="3">
    <source>
        <dbReference type="ARBA" id="ARBA00005673"/>
    </source>
</evidence>
<evidence type="ECO:0000256" key="6">
    <source>
        <dbReference type="ARBA" id="ARBA00026003"/>
    </source>
</evidence>
<keyword evidence="4" id="KW-0833">Ubl conjugation pathway</keyword>
<feature type="domain" description="THIF-type NAD/FAD binding fold" evidence="10">
    <location>
        <begin position="55"/>
        <end position="191"/>
    </location>
</feature>
<evidence type="ECO:0000256" key="7">
    <source>
        <dbReference type="ARBA" id="ARBA00044187"/>
    </source>
</evidence>
<proteinExistence type="inferred from homology"/>